<protein>
    <submittedName>
        <fullName evidence="1">Uncharacterized protein</fullName>
    </submittedName>
</protein>
<accession>A0ABT0W8P5</accession>
<dbReference type="Proteomes" id="UP001523262">
    <property type="component" value="Unassembled WGS sequence"/>
</dbReference>
<organism evidence="1 2">
    <name type="scientific">Neobacillus pocheonensis</name>
    <dbReference type="NCBI Taxonomy" id="363869"/>
    <lineage>
        <taxon>Bacteria</taxon>
        <taxon>Bacillati</taxon>
        <taxon>Bacillota</taxon>
        <taxon>Bacilli</taxon>
        <taxon>Bacillales</taxon>
        <taxon>Bacillaceae</taxon>
        <taxon>Neobacillus</taxon>
    </lineage>
</organism>
<reference evidence="1 2" key="1">
    <citation type="submission" date="2022-06" db="EMBL/GenBank/DDBJ databases">
        <authorList>
            <person name="Jeon C.O."/>
        </authorList>
    </citation>
    <scope>NUCLEOTIDE SEQUENCE [LARGE SCALE GENOMIC DNA]</scope>
    <source>
        <strain evidence="1 2">KCTC 13943</strain>
    </source>
</reference>
<name>A0ABT0W8P5_9BACI</name>
<dbReference type="EMBL" id="JAMQCR010000001">
    <property type="protein sequence ID" value="MCM2532445.1"/>
    <property type="molecule type" value="Genomic_DNA"/>
</dbReference>
<gene>
    <name evidence="1" type="ORF">NDK43_08665</name>
</gene>
<evidence type="ECO:0000313" key="2">
    <source>
        <dbReference type="Proteomes" id="UP001523262"/>
    </source>
</evidence>
<proteinExistence type="predicted"/>
<sequence>MSNLEFLEINRNFKNYYKTLRDVNYYLTNDTELEKSQIQATSQVLSKLIYGFIRTNGTMFREMSNEQYDKEYHIFYDDFLSVIKNSGENNVEFDTFTSLIDEIIGIANHRTEALRKIKKSLPEDEIDLEDNVGENVVKNENETDNTDSDVIDLTNEVENESDGNNDVNNVVGDIIVAGEDVTVEVKSVNHVVDAVSIEVEGGRDEVEKERIAVVNVMNELEGESNKANAVDDDEVNEFQSDDLYHYRPKRKRFR</sequence>
<keyword evidence="2" id="KW-1185">Reference proteome</keyword>
<comment type="caution">
    <text evidence="1">The sequence shown here is derived from an EMBL/GenBank/DDBJ whole genome shotgun (WGS) entry which is preliminary data.</text>
</comment>
<evidence type="ECO:0000313" key="1">
    <source>
        <dbReference type="EMBL" id="MCM2532445.1"/>
    </source>
</evidence>